<keyword evidence="3" id="KW-0731">Sigma factor</keyword>
<dbReference type="PANTHER" id="PTHR43133:SF46">
    <property type="entry name" value="RNA POLYMERASE SIGMA-70 FACTOR ECF SUBFAMILY"/>
    <property type="match status" value="1"/>
</dbReference>
<dbReference type="CDD" id="cd06171">
    <property type="entry name" value="Sigma70_r4"/>
    <property type="match status" value="1"/>
</dbReference>
<dbReference type="SUPFAM" id="SSF88659">
    <property type="entry name" value="Sigma3 and sigma4 domains of RNA polymerase sigma factors"/>
    <property type="match status" value="1"/>
</dbReference>
<dbReference type="InterPro" id="IPR013325">
    <property type="entry name" value="RNA_pol_sigma_r2"/>
</dbReference>
<dbReference type="InterPro" id="IPR013324">
    <property type="entry name" value="RNA_pol_sigma_r3/r4-like"/>
</dbReference>
<feature type="domain" description="RNA polymerase sigma-70 region 2" evidence="5">
    <location>
        <begin position="36"/>
        <end position="93"/>
    </location>
</feature>
<dbReference type="InterPro" id="IPR036388">
    <property type="entry name" value="WH-like_DNA-bd_sf"/>
</dbReference>
<keyword evidence="8" id="KW-1185">Reference proteome</keyword>
<evidence type="ECO:0000259" key="5">
    <source>
        <dbReference type="Pfam" id="PF04542"/>
    </source>
</evidence>
<protein>
    <submittedName>
        <fullName evidence="7">RNA polymerase sigma factor</fullName>
    </submittedName>
</protein>
<reference evidence="7 8" key="1">
    <citation type="submission" date="2023-01" db="EMBL/GenBank/DDBJ databases">
        <title>Psychroserpens ponticola sp. nov., isolated from seawater.</title>
        <authorList>
            <person name="Kristyanto S."/>
            <person name="Jung J."/>
            <person name="Kim J.M."/>
            <person name="Jeon C.O."/>
        </authorList>
    </citation>
    <scope>NUCLEOTIDE SEQUENCE [LARGE SCALE GENOMIC DNA]</scope>
    <source>
        <strain evidence="7 8">MSW6</strain>
    </source>
</reference>
<dbReference type="PANTHER" id="PTHR43133">
    <property type="entry name" value="RNA POLYMERASE ECF-TYPE SIGMA FACTO"/>
    <property type="match status" value="1"/>
</dbReference>
<evidence type="ECO:0000259" key="6">
    <source>
        <dbReference type="Pfam" id="PF08281"/>
    </source>
</evidence>
<keyword evidence="2" id="KW-0805">Transcription regulation</keyword>
<dbReference type="InterPro" id="IPR014284">
    <property type="entry name" value="RNA_pol_sigma-70_dom"/>
</dbReference>
<gene>
    <name evidence="7" type="ORF">MUN68_005840</name>
</gene>
<comment type="similarity">
    <text evidence="1">Belongs to the sigma-70 factor family. ECF subfamily.</text>
</comment>
<dbReference type="InterPro" id="IPR013249">
    <property type="entry name" value="RNA_pol_sigma70_r4_t2"/>
</dbReference>
<dbReference type="Pfam" id="PF04542">
    <property type="entry name" value="Sigma70_r2"/>
    <property type="match status" value="1"/>
</dbReference>
<proteinExistence type="inferred from homology"/>
<sequence>MKKDSHIDAKLVTAYQAGDQSAIAELVKRWHLIFCTKAFWIVKDADLSKDIAQDSWQTIMDKLHTLQKPSSFKSWALRIVYSKSLDVLRELSRKRIQETEFKMLQVSFVEDDKENTELKDMLLKAIKHLPKQQQIVLRLFYTESYSLKEISTLLNISIGTTKSRLFHAREKLKLILKNKNYEN</sequence>
<dbReference type="Proteomes" id="UP001202717">
    <property type="component" value="Chromosome"/>
</dbReference>
<dbReference type="InterPro" id="IPR039425">
    <property type="entry name" value="RNA_pol_sigma-70-like"/>
</dbReference>
<dbReference type="Gene3D" id="1.10.1740.10">
    <property type="match status" value="1"/>
</dbReference>
<dbReference type="Gene3D" id="1.10.10.10">
    <property type="entry name" value="Winged helix-like DNA-binding domain superfamily/Winged helix DNA-binding domain"/>
    <property type="match status" value="1"/>
</dbReference>
<dbReference type="Pfam" id="PF08281">
    <property type="entry name" value="Sigma70_r4_2"/>
    <property type="match status" value="1"/>
</dbReference>
<evidence type="ECO:0000313" key="7">
    <source>
        <dbReference type="EMBL" id="WCO03011.1"/>
    </source>
</evidence>
<evidence type="ECO:0000313" key="8">
    <source>
        <dbReference type="Proteomes" id="UP001202717"/>
    </source>
</evidence>
<organism evidence="7 8">
    <name type="scientific">Psychroserpens ponticola</name>
    <dbReference type="NCBI Taxonomy" id="2932268"/>
    <lineage>
        <taxon>Bacteria</taxon>
        <taxon>Pseudomonadati</taxon>
        <taxon>Bacteroidota</taxon>
        <taxon>Flavobacteriia</taxon>
        <taxon>Flavobacteriales</taxon>
        <taxon>Flavobacteriaceae</taxon>
        <taxon>Psychroserpens</taxon>
    </lineage>
</organism>
<dbReference type="EMBL" id="CP116221">
    <property type="protein sequence ID" value="WCO03011.1"/>
    <property type="molecule type" value="Genomic_DNA"/>
</dbReference>
<evidence type="ECO:0000256" key="1">
    <source>
        <dbReference type="ARBA" id="ARBA00010641"/>
    </source>
</evidence>
<dbReference type="SUPFAM" id="SSF88946">
    <property type="entry name" value="Sigma2 domain of RNA polymerase sigma factors"/>
    <property type="match status" value="1"/>
</dbReference>
<accession>A0ABY7S0S4</accession>
<feature type="domain" description="RNA polymerase sigma factor 70 region 4 type 2" evidence="6">
    <location>
        <begin position="120"/>
        <end position="172"/>
    </location>
</feature>
<dbReference type="NCBIfam" id="TIGR02937">
    <property type="entry name" value="sigma70-ECF"/>
    <property type="match status" value="1"/>
</dbReference>
<evidence type="ECO:0000256" key="2">
    <source>
        <dbReference type="ARBA" id="ARBA00023015"/>
    </source>
</evidence>
<dbReference type="RefSeq" id="WP_249995728.1">
    <property type="nucleotide sequence ID" value="NZ_CP116221.1"/>
</dbReference>
<name>A0ABY7S0S4_9FLAO</name>
<evidence type="ECO:0000256" key="3">
    <source>
        <dbReference type="ARBA" id="ARBA00023082"/>
    </source>
</evidence>
<dbReference type="InterPro" id="IPR007627">
    <property type="entry name" value="RNA_pol_sigma70_r2"/>
</dbReference>
<evidence type="ECO:0000256" key="4">
    <source>
        <dbReference type="ARBA" id="ARBA00023163"/>
    </source>
</evidence>
<keyword evidence="4" id="KW-0804">Transcription</keyword>